<gene>
    <name evidence="1" type="ORF">Tco_0909805</name>
</gene>
<accession>A0ABQ5CSB5</accession>
<organism evidence="1 2">
    <name type="scientific">Tanacetum coccineum</name>
    <dbReference type="NCBI Taxonomy" id="301880"/>
    <lineage>
        <taxon>Eukaryota</taxon>
        <taxon>Viridiplantae</taxon>
        <taxon>Streptophyta</taxon>
        <taxon>Embryophyta</taxon>
        <taxon>Tracheophyta</taxon>
        <taxon>Spermatophyta</taxon>
        <taxon>Magnoliopsida</taxon>
        <taxon>eudicotyledons</taxon>
        <taxon>Gunneridae</taxon>
        <taxon>Pentapetalae</taxon>
        <taxon>asterids</taxon>
        <taxon>campanulids</taxon>
        <taxon>Asterales</taxon>
        <taxon>Asteraceae</taxon>
        <taxon>Asteroideae</taxon>
        <taxon>Anthemideae</taxon>
        <taxon>Anthemidinae</taxon>
        <taxon>Tanacetum</taxon>
    </lineage>
</organism>
<dbReference type="Proteomes" id="UP001151760">
    <property type="component" value="Unassembled WGS sequence"/>
</dbReference>
<protein>
    <submittedName>
        <fullName evidence="1">Uncharacterized protein</fullName>
    </submittedName>
</protein>
<evidence type="ECO:0000313" key="2">
    <source>
        <dbReference type="Proteomes" id="UP001151760"/>
    </source>
</evidence>
<name>A0ABQ5CSB5_9ASTR</name>
<evidence type="ECO:0000313" key="1">
    <source>
        <dbReference type="EMBL" id="GJT29530.1"/>
    </source>
</evidence>
<sequence>MDVRKSSSTNVNDVVVSKEDKVVDDDMIDMVEYDGCEKGKEGVNNNDDIMINASIVKKNDTYANVMKQVDQDGLNSGIEQGPWLVNNKPIILQRWDPDVGIVVVDPTKQPDCAKRGTYEAVNDD</sequence>
<reference evidence="1" key="1">
    <citation type="journal article" date="2022" name="Int. J. Mol. Sci.">
        <title>Draft Genome of Tanacetum Coccineum: Genomic Comparison of Closely Related Tanacetum-Family Plants.</title>
        <authorList>
            <person name="Yamashiro T."/>
            <person name="Shiraishi A."/>
            <person name="Nakayama K."/>
            <person name="Satake H."/>
        </authorList>
    </citation>
    <scope>NUCLEOTIDE SEQUENCE</scope>
</reference>
<keyword evidence="2" id="KW-1185">Reference proteome</keyword>
<comment type="caution">
    <text evidence="1">The sequence shown here is derived from an EMBL/GenBank/DDBJ whole genome shotgun (WGS) entry which is preliminary data.</text>
</comment>
<proteinExistence type="predicted"/>
<dbReference type="EMBL" id="BQNB010014550">
    <property type="protein sequence ID" value="GJT29530.1"/>
    <property type="molecule type" value="Genomic_DNA"/>
</dbReference>
<reference evidence="1" key="2">
    <citation type="submission" date="2022-01" db="EMBL/GenBank/DDBJ databases">
        <authorList>
            <person name="Yamashiro T."/>
            <person name="Shiraishi A."/>
            <person name="Satake H."/>
            <person name="Nakayama K."/>
        </authorList>
    </citation>
    <scope>NUCLEOTIDE SEQUENCE</scope>
</reference>